<dbReference type="InterPro" id="IPR016024">
    <property type="entry name" value="ARM-type_fold"/>
</dbReference>
<accession>A0A829BJ01</accession>
<name>A0A829BJ01_STRMG</name>
<dbReference type="Gene3D" id="1.25.40.290">
    <property type="entry name" value="ARM repeat domains"/>
    <property type="match status" value="1"/>
</dbReference>
<dbReference type="RefSeq" id="WP_002264678.1">
    <property type="nucleotide sequence ID" value="NZ_AHSR01000038.1"/>
</dbReference>
<dbReference type="EMBL" id="AHSR01000038">
    <property type="protein sequence ID" value="EMC22838.1"/>
    <property type="molecule type" value="Genomic_DNA"/>
</dbReference>
<dbReference type="PANTHER" id="PTHR34070">
    <property type="entry name" value="ARMADILLO-TYPE FOLD"/>
    <property type="match status" value="1"/>
</dbReference>
<dbReference type="Gene3D" id="1.20.1660.10">
    <property type="entry name" value="Hypothetical protein (EF3068)"/>
    <property type="match status" value="1"/>
</dbReference>
<gene>
    <name evidence="1" type="ORF">SMU82_07866</name>
</gene>
<proteinExistence type="predicted"/>
<dbReference type="InterPro" id="IPR014825">
    <property type="entry name" value="DNA_alkylation"/>
</dbReference>
<evidence type="ECO:0000313" key="1">
    <source>
        <dbReference type="EMBL" id="EMC22838.1"/>
    </source>
</evidence>
<dbReference type="SUPFAM" id="SSF48371">
    <property type="entry name" value="ARM repeat"/>
    <property type="match status" value="1"/>
</dbReference>
<sequence>MGCLLCYNQAMDKKTLIQTFYDHADKERAHAMAAYMRDQFPFLGLSTPLRRQLEKDFIKESKASKAVDWVFVEELWELPEREFQYAACDYLRAMQIFLTEADLPRLKQLVVTKSWWDTTDSLDRTIGKINFPSNIVDATMLEWSSDDNFWLRRVAIDHQLLRKDKMKTNLLEKILINNLNQSEFFINKAIGWILRDYSKTNPDWVRTFIEKHKNQMANLSIKEASKYL</sequence>
<organism evidence="1 2">
    <name type="scientific">Streptococcus mutans SM6</name>
    <dbReference type="NCBI Taxonomy" id="857119"/>
    <lineage>
        <taxon>Bacteria</taxon>
        <taxon>Bacillati</taxon>
        <taxon>Bacillota</taxon>
        <taxon>Bacilli</taxon>
        <taxon>Lactobacillales</taxon>
        <taxon>Streptococcaceae</taxon>
        <taxon>Streptococcus</taxon>
    </lineage>
</organism>
<dbReference type="AlphaFoldDB" id="A0A829BJ01"/>
<dbReference type="Proteomes" id="UP000011676">
    <property type="component" value="Unassembled WGS sequence"/>
</dbReference>
<reference evidence="1 2" key="1">
    <citation type="journal article" date="2013" name="Mol. Biol. Evol.">
        <title>Evolutionary and population genomics of the cavity causing bacteria Streptococcus mutans.</title>
        <authorList>
            <person name="Cornejo O.E."/>
            <person name="Lefebure T."/>
            <person name="Pavinski Bitar P.D."/>
            <person name="Lang P."/>
            <person name="Richards V.P."/>
            <person name="Eilertson K."/>
            <person name="Do T."/>
            <person name="Beighton D."/>
            <person name="Zeng L."/>
            <person name="Ahn S.J."/>
            <person name="Burne R.A."/>
            <person name="Siepel A."/>
            <person name="Bustamante C.D."/>
            <person name="Stanhope M.J."/>
        </authorList>
    </citation>
    <scope>NUCLEOTIDE SEQUENCE [LARGE SCALE GENOMIC DNA]</scope>
    <source>
        <strain evidence="1 2">SM6</strain>
    </source>
</reference>
<dbReference type="CDD" id="cd07064">
    <property type="entry name" value="AlkD_like_1"/>
    <property type="match status" value="1"/>
</dbReference>
<dbReference type="PANTHER" id="PTHR34070:SF1">
    <property type="entry name" value="DNA ALKYLATION REPAIR PROTEIN"/>
    <property type="match status" value="1"/>
</dbReference>
<protein>
    <submittedName>
        <fullName evidence="1">DNA alkylation repair enzyme</fullName>
    </submittedName>
</protein>
<dbReference type="Pfam" id="PF08713">
    <property type="entry name" value="DNA_alkylation"/>
    <property type="match status" value="1"/>
</dbReference>
<evidence type="ECO:0000313" key="2">
    <source>
        <dbReference type="Proteomes" id="UP000011676"/>
    </source>
</evidence>
<comment type="caution">
    <text evidence="1">The sequence shown here is derived from an EMBL/GenBank/DDBJ whole genome shotgun (WGS) entry which is preliminary data.</text>
</comment>